<proteinExistence type="predicted"/>
<gene>
    <name evidence="2" type="ORF">OXH18_05445</name>
</gene>
<feature type="domain" description="Peptidoglycan binding-like" evidence="1">
    <location>
        <begin position="17"/>
        <end position="72"/>
    </location>
</feature>
<dbReference type="KEGG" id="tsin:OXH18_05445"/>
<evidence type="ECO:0000313" key="2">
    <source>
        <dbReference type="EMBL" id="WAL61436.1"/>
    </source>
</evidence>
<evidence type="ECO:0000313" key="3">
    <source>
        <dbReference type="Proteomes" id="UP001163152"/>
    </source>
</evidence>
<dbReference type="Pfam" id="PF01471">
    <property type="entry name" value="PG_binding_1"/>
    <property type="match status" value="1"/>
</dbReference>
<dbReference type="Proteomes" id="UP001163152">
    <property type="component" value="Chromosome"/>
</dbReference>
<dbReference type="SUPFAM" id="SSF47090">
    <property type="entry name" value="PGBD-like"/>
    <property type="match status" value="1"/>
</dbReference>
<sequence>MDEQETESSPILRKGDTGEAVTQLQTLLNAQGSSLAVDGIFQATTLASVISFQQRHGLPVNGIVGPETWQLLQHPKNVEA</sequence>
<evidence type="ECO:0000259" key="1">
    <source>
        <dbReference type="Pfam" id="PF01471"/>
    </source>
</evidence>
<dbReference type="EMBL" id="CP113797">
    <property type="protein sequence ID" value="WAL61436.1"/>
    <property type="molecule type" value="Genomic_DNA"/>
</dbReference>
<dbReference type="AlphaFoldDB" id="A0A9E8ZMW1"/>
<dbReference type="InterPro" id="IPR036365">
    <property type="entry name" value="PGBD-like_sf"/>
</dbReference>
<name>A0A9E8ZMW1_9CYAN</name>
<dbReference type="InterPro" id="IPR002477">
    <property type="entry name" value="Peptidoglycan-bd-like"/>
</dbReference>
<dbReference type="Gene3D" id="1.10.101.10">
    <property type="entry name" value="PGBD-like superfamily/PGBD"/>
    <property type="match status" value="1"/>
</dbReference>
<protein>
    <submittedName>
        <fullName evidence="2">Peptidoglycan-binding domain-containing protein</fullName>
    </submittedName>
</protein>
<dbReference type="InterPro" id="IPR036366">
    <property type="entry name" value="PGBDSf"/>
</dbReference>
<organism evidence="2 3">
    <name type="scientific">Thermocoleostomius sinensis A174</name>
    <dbReference type="NCBI Taxonomy" id="2016057"/>
    <lineage>
        <taxon>Bacteria</taxon>
        <taxon>Bacillati</taxon>
        <taxon>Cyanobacteriota</taxon>
        <taxon>Cyanophyceae</taxon>
        <taxon>Oculatellales</taxon>
        <taxon>Oculatellaceae</taxon>
        <taxon>Thermocoleostomius</taxon>
    </lineage>
</organism>
<reference evidence="2" key="1">
    <citation type="submission" date="2022-12" db="EMBL/GenBank/DDBJ databases">
        <title>Polyphasic identification of a Novel Hot-Spring Cyanobacterium Ocullathermofonsia sinensis gen nov. sp. nov. and Genomic Insights on its Adaptations to the Thermal Habitat.</title>
        <authorList>
            <person name="Daroch M."/>
            <person name="Tang J."/>
            <person name="Jiang Y."/>
        </authorList>
    </citation>
    <scope>NUCLEOTIDE SEQUENCE</scope>
    <source>
        <strain evidence="2">PKUAC-SCTA174</strain>
    </source>
</reference>
<keyword evidence="3" id="KW-1185">Reference proteome</keyword>
<accession>A0A9E8ZMW1</accession>
<dbReference type="RefSeq" id="WP_268611391.1">
    <property type="nucleotide sequence ID" value="NZ_CP113797.1"/>
</dbReference>